<keyword evidence="1" id="KW-1133">Transmembrane helix</keyword>
<dbReference type="SUPFAM" id="SSF48652">
    <property type="entry name" value="Tetraspanin"/>
    <property type="match status" value="1"/>
</dbReference>
<gene>
    <name evidence="2" type="ORF">EgrG_000468200</name>
</gene>
<name>A0A068WP25_ECHGR</name>
<dbReference type="Proteomes" id="UP000492820">
    <property type="component" value="Unassembled WGS sequence"/>
</dbReference>
<reference evidence="2 3" key="1">
    <citation type="journal article" date="2013" name="Nature">
        <title>The genomes of four tapeworm species reveal adaptations to parasitism.</title>
        <authorList>
            <person name="Tsai I.J."/>
            <person name="Zarowiecki M."/>
            <person name="Holroyd N."/>
            <person name="Garciarrubio A."/>
            <person name="Sanchez-Flores A."/>
            <person name="Brooks K.L."/>
            <person name="Tracey A."/>
            <person name="Bobes R.J."/>
            <person name="Fragoso G."/>
            <person name="Sciutto E."/>
            <person name="Aslett M."/>
            <person name="Beasley H."/>
            <person name="Bennett H.M."/>
            <person name="Cai J."/>
            <person name="Camicia F."/>
            <person name="Clark R."/>
            <person name="Cucher M."/>
            <person name="De Silva N."/>
            <person name="Day T.A."/>
            <person name="Deplazes P."/>
            <person name="Estrada K."/>
            <person name="Fernandez C."/>
            <person name="Holland P.W."/>
            <person name="Hou J."/>
            <person name="Hu S."/>
            <person name="Huckvale T."/>
            <person name="Hung S.S."/>
            <person name="Kamenetzky L."/>
            <person name="Keane J.A."/>
            <person name="Kiss F."/>
            <person name="Koziol U."/>
            <person name="Lambert O."/>
            <person name="Liu K."/>
            <person name="Luo X."/>
            <person name="Luo Y."/>
            <person name="Macchiaroli N."/>
            <person name="Nichol S."/>
            <person name="Paps J."/>
            <person name="Parkinson J."/>
            <person name="Pouchkina-Stantcheva N."/>
            <person name="Riddiford N."/>
            <person name="Rosenzvit M."/>
            <person name="Salinas G."/>
            <person name="Wasmuth J.D."/>
            <person name="Zamanian M."/>
            <person name="Zheng Y."/>
            <person name="Cai X."/>
            <person name="Soberon X."/>
            <person name="Olson P.D."/>
            <person name="Laclette J.P."/>
            <person name="Brehm K."/>
            <person name="Berriman M."/>
            <person name="Garciarrubio A."/>
            <person name="Bobes R.J."/>
            <person name="Fragoso G."/>
            <person name="Sanchez-Flores A."/>
            <person name="Estrada K."/>
            <person name="Cevallos M.A."/>
            <person name="Morett E."/>
            <person name="Gonzalez V."/>
            <person name="Portillo T."/>
            <person name="Ochoa-Leyva A."/>
            <person name="Jose M.V."/>
            <person name="Sciutto E."/>
            <person name="Landa A."/>
            <person name="Jimenez L."/>
            <person name="Valdes V."/>
            <person name="Carrero J.C."/>
            <person name="Larralde C."/>
            <person name="Morales-Montor J."/>
            <person name="Limon-Lason J."/>
            <person name="Soberon X."/>
            <person name="Laclette J.P."/>
        </authorList>
    </citation>
    <scope>NUCLEOTIDE SEQUENCE [LARGE SCALE GENOMIC DNA]</scope>
</reference>
<keyword evidence="1" id="KW-0812">Transmembrane</keyword>
<sequence>MRVNWIIWLMVLSWIFNYAVFFISVAAILFFKRKIFMLVLTAGETTLATVVAAAYGCWLLINLGSAVQTWRSFRSTVAIVFLLQMYISLAIELFFLILFFGSRDKFIRSTLTLTVGQLLGKYNTSEDAASFSDWINETFECCGLTQWHYEWWMDDRGWILPNLNTSYGWVPQSCCIRTAYYKNCGLARPRMRQRALDVSKSDSDAAEYAEEVEALFESGSFAATDWYGRLNNEPCPDMIIDYVGEWPTYILMSLIALSVGKATISTAASLGIFTKSQK</sequence>
<evidence type="ECO:0000313" key="4">
    <source>
        <dbReference type="WBParaSite" id="EgrG_000468200"/>
    </source>
</evidence>
<dbReference type="EMBL" id="LK028579">
    <property type="protein sequence ID" value="CDS19382.1"/>
    <property type="molecule type" value="Genomic_DNA"/>
</dbReference>
<protein>
    <submittedName>
        <fullName evidence="4">Tetraspanin</fullName>
    </submittedName>
</protein>
<organism evidence="2">
    <name type="scientific">Echinococcus granulosus</name>
    <name type="common">Hydatid tapeworm</name>
    <dbReference type="NCBI Taxonomy" id="6210"/>
    <lineage>
        <taxon>Eukaryota</taxon>
        <taxon>Metazoa</taxon>
        <taxon>Spiralia</taxon>
        <taxon>Lophotrochozoa</taxon>
        <taxon>Platyhelminthes</taxon>
        <taxon>Cestoda</taxon>
        <taxon>Eucestoda</taxon>
        <taxon>Cyclophyllidea</taxon>
        <taxon>Taeniidae</taxon>
        <taxon>Echinococcus</taxon>
        <taxon>Echinococcus granulosus group</taxon>
    </lineage>
</organism>
<evidence type="ECO:0000313" key="2">
    <source>
        <dbReference type="EMBL" id="CDS19382.1"/>
    </source>
</evidence>
<dbReference type="WBParaSite" id="EgrG_000468200">
    <property type="protein sequence ID" value="EgrG_000468200"/>
    <property type="gene ID" value="EgrG_000468200"/>
</dbReference>
<reference evidence="4" key="3">
    <citation type="submission" date="2020-10" db="UniProtKB">
        <authorList>
            <consortium name="WormBaseParasite"/>
        </authorList>
    </citation>
    <scope>IDENTIFICATION</scope>
</reference>
<feature type="transmembrane region" description="Helical" evidence="1">
    <location>
        <begin position="6"/>
        <end position="31"/>
    </location>
</feature>
<feature type="transmembrane region" description="Helical" evidence="1">
    <location>
        <begin position="73"/>
        <end position="100"/>
    </location>
</feature>
<proteinExistence type="predicted"/>
<feature type="transmembrane region" description="Helical" evidence="1">
    <location>
        <begin position="38"/>
        <end position="61"/>
    </location>
</feature>
<reference evidence="2" key="2">
    <citation type="submission" date="2014-06" db="EMBL/GenBank/DDBJ databases">
        <authorList>
            <person name="Aslett M."/>
        </authorList>
    </citation>
    <scope>NUCLEOTIDE SEQUENCE</scope>
</reference>
<accession>A0A068WP25</accession>
<evidence type="ECO:0000256" key="1">
    <source>
        <dbReference type="SAM" id="Phobius"/>
    </source>
</evidence>
<dbReference type="OrthoDB" id="6266050at2759"/>
<dbReference type="GO" id="GO:0016020">
    <property type="term" value="C:membrane"/>
    <property type="evidence" value="ECO:0007669"/>
    <property type="project" value="InterPro"/>
</dbReference>
<dbReference type="InterPro" id="IPR008952">
    <property type="entry name" value="Tetraspanin_EC2_sf"/>
</dbReference>
<evidence type="ECO:0000313" key="3">
    <source>
        <dbReference type="Proteomes" id="UP000492820"/>
    </source>
</evidence>
<dbReference type="AlphaFoldDB" id="A0A068WP25"/>
<dbReference type="Gene3D" id="1.10.1450.10">
    <property type="entry name" value="Tetraspanin"/>
    <property type="match status" value="1"/>
</dbReference>
<keyword evidence="1" id="KW-0472">Membrane</keyword>